<accession>W6MG92</accession>
<reference evidence="2" key="2">
    <citation type="submission" date="2014-02" db="EMBL/GenBank/DDBJ databases">
        <title>Complete DNA sequence of /Kuraishia capsulata/ illustrates novel genomic features among budding yeasts (/Saccharomycotina/).</title>
        <authorList>
            <person name="Morales L."/>
            <person name="Noel B."/>
            <person name="Porcel B."/>
            <person name="Marcet-Houben M."/>
            <person name="Hullo M-F."/>
            <person name="Sacerdot C."/>
            <person name="Tekaia F."/>
            <person name="Leh-Louis V."/>
            <person name="Despons L."/>
            <person name="Khanna V."/>
            <person name="Aury J-M."/>
            <person name="Barbe V."/>
            <person name="Couloux A."/>
            <person name="Labadie K."/>
            <person name="Pelletier E."/>
            <person name="Souciet J-L."/>
            <person name="Boekhout T."/>
            <person name="Gabaldon T."/>
            <person name="Wincker P."/>
            <person name="Dujon B."/>
        </authorList>
    </citation>
    <scope>NUCLEOTIDE SEQUENCE</scope>
    <source>
        <strain evidence="2">CBS 1993</strain>
    </source>
</reference>
<sequence>MALSMLPEDELPDMMKSASFDLNFSLGTILAKKYMGVDRFNEFRDEEHGFLQERGRTWKSVFRPAKREIVTMMAGENPTTKHLTLRFTMSKSQLRNAHRRYAKENPWMKYPFMAKYTPDEIEEMLEIDERAKAAFLVRPQTAATLLGVAIPLLMILTLTISLTLCPSLMKKHLDLSLESVCFFDLILAMLAAGIAFSSCRTVTVNRKSKTTPVFVIFWKVMIKKRHEYIFLYDWLGDSIDSYLAEREGRASMDGCLDYIGTL</sequence>
<keyword evidence="1" id="KW-0812">Transmembrane</keyword>
<dbReference type="Proteomes" id="UP000019384">
    <property type="component" value="Unassembled WGS sequence"/>
</dbReference>
<dbReference type="HOGENOM" id="CLU_1061962_0_0_1"/>
<keyword evidence="3" id="KW-1185">Reference proteome</keyword>
<dbReference type="AlphaFoldDB" id="W6MG92"/>
<reference evidence="2" key="1">
    <citation type="submission" date="2013-12" db="EMBL/GenBank/DDBJ databases">
        <authorList>
            <person name="Genoscope - CEA"/>
        </authorList>
    </citation>
    <scope>NUCLEOTIDE SEQUENCE</scope>
    <source>
        <strain evidence="2">CBS 1993</strain>
    </source>
</reference>
<dbReference type="EMBL" id="HG793125">
    <property type="protein sequence ID" value="CDK24786.1"/>
    <property type="molecule type" value="Genomic_DNA"/>
</dbReference>
<feature type="transmembrane region" description="Helical" evidence="1">
    <location>
        <begin position="142"/>
        <end position="165"/>
    </location>
</feature>
<name>W6MG92_9ASCO</name>
<evidence type="ECO:0000313" key="2">
    <source>
        <dbReference type="EMBL" id="CDK24786.1"/>
    </source>
</evidence>
<feature type="transmembrane region" description="Helical" evidence="1">
    <location>
        <begin position="177"/>
        <end position="196"/>
    </location>
</feature>
<dbReference type="GeneID" id="34518189"/>
<keyword evidence="1" id="KW-1133">Transmembrane helix</keyword>
<gene>
    <name evidence="2" type="ORF">KUCA_T00000752001</name>
</gene>
<protein>
    <submittedName>
        <fullName evidence="2">Uncharacterized protein</fullName>
    </submittedName>
</protein>
<evidence type="ECO:0000256" key="1">
    <source>
        <dbReference type="SAM" id="Phobius"/>
    </source>
</evidence>
<evidence type="ECO:0000313" key="3">
    <source>
        <dbReference type="Proteomes" id="UP000019384"/>
    </source>
</evidence>
<proteinExistence type="predicted"/>
<organism evidence="2 3">
    <name type="scientific">Kuraishia capsulata CBS 1993</name>
    <dbReference type="NCBI Taxonomy" id="1382522"/>
    <lineage>
        <taxon>Eukaryota</taxon>
        <taxon>Fungi</taxon>
        <taxon>Dikarya</taxon>
        <taxon>Ascomycota</taxon>
        <taxon>Saccharomycotina</taxon>
        <taxon>Pichiomycetes</taxon>
        <taxon>Pichiales</taxon>
        <taxon>Pichiaceae</taxon>
        <taxon>Kuraishia</taxon>
    </lineage>
</organism>
<keyword evidence="1" id="KW-0472">Membrane</keyword>
<dbReference type="RefSeq" id="XP_022456801.1">
    <property type="nucleotide sequence ID" value="XM_022605321.1"/>
</dbReference>